<evidence type="ECO:0000313" key="7">
    <source>
        <dbReference type="EMBL" id="MBJ3778459.1"/>
    </source>
</evidence>
<evidence type="ECO:0000313" key="8">
    <source>
        <dbReference type="Proteomes" id="UP000609531"/>
    </source>
</evidence>
<sequence length="284" mass="30471">MLPPFLIMLREGIEAALITGIVATYLRQTGRSQWMPAVWIGVFLAVAMSLFVGTGLQLVSAEFPQKTQELFEALVGVVAVAVLVSMVFWMRKAARSIKSELHDSIDAALAKHSSGTWALIGIVFFAVAREGLESIFFLLAIFQQSTGPAAPIGALLGVAVAVCVGLAIYAGGVRLNLHRFFRWTGIFILFVAAGLLSSSVKHLHEAGIWNGLQTHAFDLSAVLPVSSLIGTILSGVFSYEEAPTVGEVIIYLGFLAATLTLFLWPMAPSREVLTHSTTQSDSHA</sequence>
<dbReference type="GO" id="GO:0033573">
    <property type="term" value="C:high-affinity iron permease complex"/>
    <property type="evidence" value="ECO:0007669"/>
    <property type="project" value="InterPro"/>
</dbReference>
<evidence type="ECO:0000256" key="6">
    <source>
        <dbReference type="SAM" id="Phobius"/>
    </source>
</evidence>
<feature type="transmembrane region" description="Helical" evidence="6">
    <location>
        <begin position="180"/>
        <end position="199"/>
    </location>
</feature>
<dbReference type="GO" id="GO:0015093">
    <property type="term" value="F:ferrous iron transmembrane transporter activity"/>
    <property type="evidence" value="ECO:0007669"/>
    <property type="project" value="TreeGrafter"/>
</dbReference>
<feature type="transmembrane region" description="Helical" evidence="6">
    <location>
        <begin position="219"/>
        <end position="237"/>
    </location>
</feature>
<feature type="transmembrane region" description="Helical" evidence="6">
    <location>
        <begin position="38"/>
        <end position="58"/>
    </location>
</feature>
<evidence type="ECO:0000256" key="2">
    <source>
        <dbReference type="ARBA" id="ARBA00008333"/>
    </source>
</evidence>
<name>A0A934IKS1_9HYPH</name>
<accession>A0A934IKS1</accession>
<keyword evidence="4 6" id="KW-1133">Transmembrane helix</keyword>
<dbReference type="InterPro" id="IPR004923">
    <property type="entry name" value="FTR1/Fip1/EfeU"/>
</dbReference>
<feature type="transmembrane region" description="Helical" evidence="6">
    <location>
        <begin position="117"/>
        <end position="142"/>
    </location>
</feature>
<dbReference type="PANTHER" id="PTHR31632:SF2">
    <property type="entry name" value="PLASMA MEMBRANE IRON PERMEASE"/>
    <property type="match status" value="1"/>
</dbReference>
<feature type="transmembrane region" description="Helical" evidence="6">
    <location>
        <begin position="249"/>
        <end position="267"/>
    </location>
</feature>
<organism evidence="7 8">
    <name type="scientific">Acuticoccus mangrovi</name>
    <dbReference type="NCBI Taxonomy" id="2796142"/>
    <lineage>
        <taxon>Bacteria</taxon>
        <taxon>Pseudomonadati</taxon>
        <taxon>Pseudomonadota</taxon>
        <taxon>Alphaproteobacteria</taxon>
        <taxon>Hyphomicrobiales</taxon>
        <taxon>Amorphaceae</taxon>
        <taxon>Acuticoccus</taxon>
    </lineage>
</organism>
<keyword evidence="5 6" id="KW-0472">Membrane</keyword>
<protein>
    <submittedName>
        <fullName evidence="7">FTR1 family protein</fullName>
    </submittedName>
</protein>
<reference evidence="7" key="1">
    <citation type="submission" date="2020-12" db="EMBL/GenBank/DDBJ databases">
        <title>Bacterial taxonomy.</title>
        <authorList>
            <person name="Pan X."/>
        </authorList>
    </citation>
    <scope>NUCLEOTIDE SEQUENCE</scope>
    <source>
        <strain evidence="7">B2012</strain>
    </source>
</reference>
<dbReference type="NCBIfam" id="NF041756">
    <property type="entry name" value="EfeU"/>
    <property type="match status" value="1"/>
</dbReference>
<evidence type="ECO:0000256" key="1">
    <source>
        <dbReference type="ARBA" id="ARBA00004141"/>
    </source>
</evidence>
<dbReference type="EMBL" id="JAEKJA010000027">
    <property type="protein sequence ID" value="MBJ3778459.1"/>
    <property type="molecule type" value="Genomic_DNA"/>
</dbReference>
<gene>
    <name evidence="7" type="ORF">JCR33_22355</name>
</gene>
<comment type="subcellular location">
    <subcellularLocation>
        <location evidence="1">Membrane</location>
        <topology evidence="1">Multi-pass membrane protein</topology>
    </subcellularLocation>
</comment>
<feature type="transmembrane region" description="Helical" evidence="6">
    <location>
        <begin position="148"/>
        <end position="168"/>
    </location>
</feature>
<comment type="caution">
    <text evidence="7">The sequence shown here is derived from an EMBL/GenBank/DDBJ whole genome shotgun (WGS) entry which is preliminary data.</text>
</comment>
<proteinExistence type="inferred from homology"/>
<evidence type="ECO:0000256" key="4">
    <source>
        <dbReference type="ARBA" id="ARBA00022989"/>
    </source>
</evidence>
<evidence type="ECO:0000256" key="3">
    <source>
        <dbReference type="ARBA" id="ARBA00022692"/>
    </source>
</evidence>
<dbReference type="RefSeq" id="WP_198884359.1">
    <property type="nucleotide sequence ID" value="NZ_JAEKJA010000027.1"/>
</dbReference>
<dbReference type="AlphaFoldDB" id="A0A934IKS1"/>
<feature type="transmembrane region" description="Helical" evidence="6">
    <location>
        <begin position="70"/>
        <end position="89"/>
    </location>
</feature>
<comment type="similarity">
    <text evidence="2">Belongs to the oxidase-dependent Fe transporter (OFeT) (TC 9.A.10.1) family.</text>
</comment>
<evidence type="ECO:0000256" key="5">
    <source>
        <dbReference type="ARBA" id="ARBA00023136"/>
    </source>
</evidence>
<dbReference type="Proteomes" id="UP000609531">
    <property type="component" value="Unassembled WGS sequence"/>
</dbReference>
<keyword evidence="3 6" id="KW-0812">Transmembrane</keyword>
<feature type="transmembrane region" description="Helical" evidence="6">
    <location>
        <begin position="6"/>
        <end position="26"/>
    </location>
</feature>
<dbReference type="Pfam" id="PF03239">
    <property type="entry name" value="FTR1"/>
    <property type="match status" value="1"/>
</dbReference>
<dbReference type="PANTHER" id="PTHR31632">
    <property type="entry name" value="IRON TRANSPORTER FTH1"/>
    <property type="match status" value="1"/>
</dbReference>
<keyword evidence="8" id="KW-1185">Reference proteome</keyword>